<organism evidence="2 3">
    <name type="scientific">Aerophototrophica crusticola</name>
    <dbReference type="NCBI Taxonomy" id="1709002"/>
    <lineage>
        <taxon>Bacteria</taxon>
        <taxon>Pseudomonadati</taxon>
        <taxon>Pseudomonadota</taxon>
        <taxon>Alphaproteobacteria</taxon>
        <taxon>Rhodospirillales</taxon>
        <taxon>Rhodospirillaceae</taxon>
        <taxon>Aerophototrophica</taxon>
    </lineage>
</organism>
<reference evidence="2" key="1">
    <citation type="submission" date="2020-04" db="EMBL/GenBank/DDBJ databases">
        <title>A desert anoxygenic phototrophic bacterium fixes CO2 using RubisCO under aerobic conditions.</title>
        <authorList>
            <person name="Tang K."/>
        </authorList>
    </citation>
    <scope>NUCLEOTIDE SEQUENCE [LARGE SCALE GENOMIC DNA]</scope>
    <source>
        <strain evidence="2">MIMtkB3</strain>
    </source>
</reference>
<evidence type="ECO:0000313" key="2">
    <source>
        <dbReference type="EMBL" id="QJE72175.1"/>
    </source>
</evidence>
<name>A0A858R455_9PROT</name>
<dbReference type="KEGG" id="acru:HHL28_02810"/>
<gene>
    <name evidence="2" type="ORF">HHL28_02810</name>
</gene>
<dbReference type="AlphaFoldDB" id="A0A858R455"/>
<keyword evidence="2" id="KW-0547">Nucleotide-binding</keyword>
<protein>
    <submittedName>
        <fullName evidence="2">ATP-binding protein</fullName>
    </submittedName>
</protein>
<dbReference type="InterPro" id="IPR027417">
    <property type="entry name" value="P-loop_NTPase"/>
</dbReference>
<dbReference type="SUPFAM" id="SSF52540">
    <property type="entry name" value="P-loop containing nucleoside triphosphate hydrolases"/>
    <property type="match status" value="1"/>
</dbReference>
<sequence length="200" mass="21430">MDGSPRIGITGSAGTGKTTLAEALAGALGVPLVPEAMRALLKAGFDFHSLTREGHRALIRQQADDLAAVLARDKGGLVTDRTPLDFAAFWLANGYQVDDEPGTEALLARAVAAMADFTLVVVTPWGELPLGDDGVRSRNPWHQLQFQELVEGLCRRWLPPTACCSCRRGTWGWSAAGIWSWGGWGVVSGFPLVTPTYEAL</sequence>
<dbReference type="Proteomes" id="UP000501891">
    <property type="component" value="Chromosome"/>
</dbReference>
<proteinExistence type="predicted"/>
<accession>A0A858R455</accession>
<dbReference type="Pfam" id="PF13521">
    <property type="entry name" value="AAA_28"/>
    <property type="match status" value="1"/>
</dbReference>
<evidence type="ECO:0000259" key="1">
    <source>
        <dbReference type="Pfam" id="PF13521"/>
    </source>
</evidence>
<dbReference type="Gene3D" id="3.40.50.300">
    <property type="entry name" value="P-loop containing nucleotide triphosphate hydrolases"/>
    <property type="match status" value="1"/>
</dbReference>
<keyword evidence="3" id="KW-1185">Reference proteome</keyword>
<dbReference type="InterPro" id="IPR038727">
    <property type="entry name" value="NadR/Ttd14_AAA_dom"/>
</dbReference>
<dbReference type="GO" id="GO:0005524">
    <property type="term" value="F:ATP binding"/>
    <property type="evidence" value="ECO:0007669"/>
    <property type="project" value="UniProtKB-KW"/>
</dbReference>
<dbReference type="EMBL" id="CP051775">
    <property type="protein sequence ID" value="QJE72175.1"/>
    <property type="molecule type" value="Genomic_DNA"/>
</dbReference>
<feature type="domain" description="NadR/Ttd14 AAA" evidence="1">
    <location>
        <begin position="6"/>
        <end position="157"/>
    </location>
</feature>
<evidence type="ECO:0000313" key="3">
    <source>
        <dbReference type="Proteomes" id="UP000501891"/>
    </source>
</evidence>
<keyword evidence="2" id="KW-0067">ATP-binding</keyword>